<dbReference type="GO" id="GO:0055085">
    <property type="term" value="P:transmembrane transport"/>
    <property type="evidence" value="ECO:0007669"/>
    <property type="project" value="InterPro"/>
</dbReference>
<keyword evidence="2 7" id="KW-0813">Transport</keyword>
<reference evidence="9 10" key="1">
    <citation type="submission" date="2020-10" db="EMBL/GenBank/DDBJ databases">
        <title>Haloactinobacterium sp. RN3S43, a bacterium isolated from saline soil.</title>
        <authorList>
            <person name="Sun J.-Q."/>
        </authorList>
    </citation>
    <scope>NUCLEOTIDE SEQUENCE [LARGE SCALE GENOMIC DNA]</scope>
    <source>
        <strain evidence="9 10">RN3S43</strain>
    </source>
</reference>
<dbReference type="InterPro" id="IPR035906">
    <property type="entry name" value="MetI-like_sf"/>
</dbReference>
<dbReference type="GO" id="GO:0005886">
    <property type="term" value="C:plasma membrane"/>
    <property type="evidence" value="ECO:0007669"/>
    <property type="project" value="UniProtKB-SubCell"/>
</dbReference>
<comment type="subcellular location">
    <subcellularLocation>
        <location evidence="1 7">Cell membrane</location>
        <topology evidence="1 7">Multi-pass membrane protein</topology>
    </subcellularLocation>
</comment>
<keyword evidence="6 7" id="KW-0472">Membrane</keyword>
<dbReference type="PANTHER" id="PTHR30193:SF37">
    <property type="entry name" value="INNER MEMBRANE ABC TRANSPORTER PERMEASE PROTEIN YCJO"/>
    <property type="match status" value="1"/>
</dbReference>
<dbReference type="EMBL" id="CP063169">
    <property type="protein sequence ID" value="QOR71504.1"/>
    <property type="molecule type" value="Genomic_DNA"/>
</dbReference>
<evidence type="ECO:0000259" key="8">
    <source>
        <dbReference type="PROSITE" id="PS50928"/>
    </source>
</evidence>
<proteinExistence type="inferred from homology"/>
<dbReference type="CDD" id="cd06261">
    <property type="entry name" value="TM_PBP2"/>
    <property type="match status" value="1"/>
</dbReference>
<evidence type="ECO:0000256" key="2">
    <source>
        <dbReference type="ARBA" id="ARBA00022448"/>
    </source>
</evidence>
<dbReference type="Gene3D" id="1.10.3720.10">
    <property type="entry name" value="MetI-like"/>
    <property type="match status" value="1"/>
</dbReference>
<evidence type="ECO:0000256" key="5">
    <source>
        <dbReference type="ARBA" id="ARBA00022989"/>
    </source>
</evidence>
<evidence type="ECO:0000256" key="4">
    <source>
        <dbReference type="ARBA" id="ARBA00022692"/>
    </source>
</evidence>
<feature type="domain" description="ABC transmembrane type-1" evidence="8">
    <location>
        <begin position="84"/>
        <end position="296"/>
    </location>
</feature>
<dbReference type="PANTHER" id="PTHR30193">
    <property type="entry name" value="ABC TRANSPORTER PERMEASE PROTEIN"/>
    <property type="match status" value="1"/>
</dbReference>
<evidence type="ECO:0000313" key="9">
    <source>
        <dbReference type="EMBL" id="QOR71504.1"/>
    </source>
</evidence>
<feature type="transmembrane region" description="Helical" evidence="7">
    <location>
        <begin position="88"/>
        <end position="109"/>
    </location>
</feature>
<feature type="transmembrane region" description="Helical" evidence="7">
    <location>
        <begin position="121"/>
        <end position="141"/>
    </location>
</feature>
<evidence type="ECO:0000256" key="6">
    <source>
        <dbReference type="ARBA" id="ARBA00023136"/>
    </source>
</evidence>
<keyword evidence="10" id="KW-1185">Reference proteome</keyword>
<keyword evidence="5 7" id="KW-1133">Transmembrane helix</keyword>
<gene>
    <name evidence="9" type="ORF">IM660_04225</name>
</gene>
<dbReference type="InterPro" id="IPR051393">
    <property type="entry name" value="ABC_transporter_permease"/>
</dbReference>
<feature type="transmembrane region" description="Helical" evidence="7">
    <location>
        <begin position="169"/>
        <end position="194"/>
    </location>
</feature>
<keyword evidence="3" id="KW-1003">Cell membrane</keyword>
<accession>A0A7M1SX30</accession>
<keyword evidence="4 7" id="KW-0812">Transmembrane</keyword>
<dbReference type="RefSeq" id="WP_159621265.1">
    <property type="nucleotide sequence ID" value="NZ_CP063169.1"/>
</dbReference>
<feature type="transmembrane region" description="Helical" evidence="7">
    <location>
        <begin position="215"/>
        <end position="237"/>
    </location>
</feature>
<comment type="similarity">
    <text evidence="7">Belongs to the binding-protein-dependent transport system permease family.</text>
</comment>
<evidence type="ECO:0000256" key="1">
    <source>
        <dbReference type="ARBA" id="ARBA00004651"/>
    </source>
</evidence>
<evidence type="ECO:0000313" key="10">
    <source>
        <dbReference type="Proteomes" id="UP000593758"/>
    </source>
</evidence>
<dbReference type="InterPro" id="IPR000515">
    <property type="entry name" value="MetI-like"/>
</dbReference>
<organism evidence="9 10">
    <name type="scientific">Ruania alkalisoli</name>
    <dbReference type="NCBI Taxonomy" id="2779775"/>
    <lineage>
        <taxon>Bacteria</taxon>
        <taxon>Bacillati</taxon>
        <taxon>Actinomycetota</taxon>
        <taxon>Actinomycetes</taxon>
        <taxon>Micrococcales</taxon>
        <taxon>Ruaniaceae</taxon>
        <taxon>Ruania</taxon>
    </lineage>
</organism>
<dbReference type="AlphaFoldDB" id="A0A7M1SX30"/>
<evidence type="ECO:0000256" key="3">
    <source>
        <dbReference type="ARBA" id="ARBA00022475"/>
    </source>
</evidence>
<dbReference type="SUPFAM" id="SSF161098">
    <property type="entry name" value="MetI-like"/>
    <property type="match status" value="1"/>
</dbReference>
<sequence>MTATGASAAPLRRGQSRLRRIESRQALGFISPALAGLTVFTIAPVILSIVMSLYDWPAWGDRTFVGGGNYVDLFTRHPDFWPSLRNSAIFTLLFVPMNLAVSLTLALLLSPRIKGRAVFRVLFFIPVVTPMVANVLVWKMLLQPNGLFNGLSTSMFGIELPSFLSHPQWAMVMVVVMSVWQGMGYNMLIFCAALEQLPEPVLEAARIDGAKGWRMFSRITLPLLSPAIFFTTVMTMITSMQVFAQPQLLTGGGPGNATIPIVMFIYDQAFTFQQMGLAAAAAWILFAIIIGLTALQFSAQKRWVHYEV</sequence>
<feature type="transmembrane region" description="Helical" evidence="7">
    <location>
        <begin position="275"/>
        <end position="295"/>
    </location>
</feature>
<protein>
    <submittedName>
        <fullName evidence="9">Sugar ABC transporter permease</fullName>
    </submittedName>
</protein>
<name>A0A7M1SX30_9MICO</name>
<dbReference type="Pfam" id="PF00528">
    <property type="entry name" value="BPD_transp_1"/>
    <property type="match status" value="1"/>
</dbReference>
<dbReference type="PROSITE" id="PS50928">
    <property type="entry name" value="ABC_TM1"/>
    <property type="match status" value="1"/>
</dbReference>
<feature type="transmembrane region" description="Helical" evidence="7">
    <location>
        <begin position="26"/>
        <end position="54"/>
    </location>
</feature>
<dbReference type="KEGG" id="halt:IM660_04225"/>
<dbReference type="Proteomes" id="UP000593758">
    <property type="component" value="Chromosome"/>
</dbReference>
<evidence type="ECO:0000256" key="7">
    <source>
        <dbReference type="RuleBase" id="RU363032"/>
    </source>
</evidence>